<dbReference type="Gene3D" id="3.40.50.1820">
    <property type="entry name" value="alpha/beta hydrolase"/>
    <property type="match status" value="1"/>
</dbReference>
<feature type="domain" description="Partial AB-hydrolase lipase" evidence="1">
    <location>
        <begin position="22"/>
        <end position="78"/>
    </location>
</feature>
<dbReference type="Pfam" id="PF04083">
    <property type="entry name" value="Abhydro_lipase"/>
    <property type="match status" value="1"/>
</dbReference>
<sequence length="87" mass="9716">CLKNISRPIIRGLIVFTKLIGLVQRYGYPAEEHYVTTEDGYNLVIHRISGSPLSNSQQRRKVVFLQHGIVCTSDCWVSIGAGKDLGE</sequence>
<dbReference type="Proteomes" id="UP000504618">
    <property type="component" value="Unplaced"/>
</dbReference>
<evidence type="ECO:0000313" key="2">
    <source>
        <dbReference type="Proteomes" id="UP000504618"/>
    </source>
</evidence>
<proteinExistence type="predicted"/>
<feature type="non-terminal residue" evidence="3">
    <location>
        <position position="1"/>
    </location>
</feature>
<gene>
    <name evidence="3" type="primary">LOC112460885</name>
</gene>
<dbReference type="GeneID" id="112460885"/>
<evidence type="ECO:0000313" key="3">
    <source>
        <dbReference type="RefSeq" id="XP_024881578.1"/>
    </source>
</evidence>
<dbReference type="GO" id="GO:0006629">
    <property type="term" value="P:lipid metabolic process"/>
    <property type="evidence" value="ECO:0007669"/>
    <property type="project" value="InterPro"/>
</dbReference>
<dbReference type="InterPro" id="IPR029058">
    <property type="entry name" value="AB_hydrolase_fold"/>
</dbReference>
<evidence type="ECO:0000259" key="1">
    <source>
        <dbReference type="Pfam" id="PF04083"/>
    </source>
</evidence>
<dbReference type="SUPFAM" id="SSF53474">
    <property type="entry name" value="alpha/beta-Hydrolases"/>
    <property type="match status" value="1"/>
</dbReference>
<accession>A0A6J1QI98</accession>
<dbReference type="PANTHER" id="PTHR11005">
    <property type="entry name" value="LYSOSOMAL ACID LIPASE-RELATED"/>
    <property type="match status" value="1"/>
</dbReference>
<dbReference type="OrthoDB" id="6514505at2759"/>
<name>A0A6J1QI98_9HYME</name>
<keyword evidence="2" id="KW-1185">Reference proteome</keyword>
<reference evidence="3" key="1">
    <citation type="submission" date="2025-08" db="UniProtKB">
        <authorList>
            <consortium name="RefSeq"/>
        </authorList>
    </citation>
    <scope>IDENTIFICATION</scope>
    <source>
        <tissue evidence="3">Whole body</tissue>
    </source>
</reference>
<dbReference type="InterPro" id="IPR006693">
    <property type="entry name" value="AB_hydrolase_lipase"/>
</dbReference>
<organism evidence="2 3">
    <name type="scientific">Temnothorax curvispinosus</name>
    <dbReference type="NCBI Taxonomy" id="300111"/>
    <lineage>
        <taxon>Eukaryota</taxon>
        <taxon>Metazoa</taxon>
        <taxon>Ecdysozoa</taxon>
        <taxon>Arthropoda</taxon>
        <taxon>Hexapoda</taxon>
        <taxon>Insecta</taxon>
        <taxon>Pterygota</taxon>
        <taxon>Neoptera</taxon>
        <taxon>Endopterygota</taxon>
        <taxon>Hymenoptera</taxon>
        <taxon>Apocrita</taxon>
        <taxon>Aculeata</taxon>
        <taxon>Formicoidea</taxon>
        <taxon>Formicidae</taxon>
        <taxon>Myrmicinae</taxon>
        <taxon>Temnothorax</taxon>
    </lineage>
</organism>
<dbReference type="AlphaFoldDB" id="A0A6J1QI98"/>
<protein>
    <submittedName>
        <fullName evidence="3">Lipase 3-like</fullName>
    </submittedName>
</protein>
<dbReference type="RefSeq" id="XP_024881578.1">
    <property type="nucleotide sequence ID" value="XM_025025810.1"/>
</dbReference>